<dbReference type="GO" id="GO:0005524">
    <property type="term" value="F:ATP binding"/>
    <property type="evidence" value="ECO:0007669"/>
    <property type="project" value="UniProtKB-UniRule"/>
</dbReference>
<evidence type="ECO:0000256" key="7">
    <source>
        <dbReference type="ARBA" id="ARBA00022958"/>
    </source>
</evidence>
<comment type="similarity">
    <text evidence="9">Belongs to the carbohydrate kinase PfkB family. Ribokinase subfamily.</text>
</comment>
<name>A0A926HM34_9FIRM</name>
<evidence type="ECO:0000256" key="6">
    <source>
        <dbReference type="ARBA" id="ARBA00022842"/>
    </source>
</evidence>
<dbReference type="CDD" id="cd01174">
    <property type="entry name" value="ribokinase"/>
    <property type="match status" value="1"/>
</dbReference>
<feature type="domain" description="Carbohydrate kinase PfkB" evidence="10">
    <location>
        <begin position="3"/>
        <end position="294"/>
    </location>
</feature>
<feature type="binding site" evidence="9">
    <location>
        <position position="252"/>
    </location>
    <ligand>
        <name>substrate</name>
    </ligand>
</feature>
<dbReference type="Gene3D" id="3.40.1190.20">
    <property type="match status" value="1"/>
</dbReference>
<feature type="binding site" evidence="9">
    <location>
        <position position="291"/>
    </location>
    <ligand>
        <name>K(+)</name>
        <dbReference type="ChEBI" id="CHEBI:29103"/>
    </ligand>
</feature>
<comment type="activity regulation">
    <text evidence="9">Activated by a monovalent cation that binds near, but not in, the active site. The most likely occupant of the site in vivo is potassium. Ion binding induces a conformational change that may alter substrate affinity.</text>
</comment>
<dbReference type="InterPro" id="IPR029056">
    <property type="entry name" value="Ribokinase-like"/>
</dbReference>
<protein>
    <recommendedName>
        <fullName evidence="9">Ribokinase</fullName>
        <shortName evidence="9">RK</shortName>
        <ecNumber evidence="9">2.7.1.15</ecNumber>
    </recommendedName>
</protein>
<dbReference type="EMBL" id="JACRSO010000002">
    <property type="protein sequence ID" value="MBC8529114.1"/>
    <property type="molecule type" value="Genomic_DNA"/>
</dbReference>
<comment type="subunit">
    <text evidence="9">Homodimer.</text>
</comment>
<keyword evidence="3 9" id="KW-0547">Nucleotide-binding</keyword>
<organism evidence="11 12">
    <name type="scientific">Luoshenia tenuis</name>
    <dbReference type="NCBI Taxonomy" id="2763654"/>
    <lineage>
        <taxon>Bacteria</taxon>
        <taxon>Bacillati</taxon>
        <taxon>Bacillota</taxon>
        <taxon>Clostridia</taxon>
        <taxon>Christensenellales</taxon>
        <taxon>Christensenellaceae</taxon>
        <taxon>Luoshenia</taxon>
    </lineage>
</organism>
<feature type="binding site" evidence="9">
    <location>
        <position position="139"/>
    </location>
    <ligand>
        <name>substrate</name>
    </ligand>
</feature>
<keyword evidence="12" id="KW-1185">Reference proteome</keyword>
<evidence type="ECO:0000256" key="2">
    <source>
        <dbReference type="ARBA" id="ARBA00022723"/>
    </source>
</evidence>
<dbReference type="PANTHER" id="PTHR10584:SF166">
    <property type="entry name" value="RIBOKINASE"/>
    <property type="match status" value="1"/>
</dbReference>
<evidence type="ECO:0000259" key="10">
    <source>
        <dbReference type="Pfam" id="PF00294"/>
    </source>
</evidence>
<dbReference type="HAMAP" id="MF_01987">
    <property type="entry name" value="Ribokinase"/>
    <property type="match status" value="1"/>
</dbReference>
<dbReference type="InterPro" id="IPR011877">
    <property type="entry name" value="Ribokinase"/>
</dbReference>
<comment type="subcellular location">
    <subcellularLocation>
        <location evidence="9">Cytoplasm</location>
    </subcellularLocation>
</comment>
<dbReference type="EC" id="2.7.1.15" evidence="9"/>
<evidence type="ECO:0000256" key="4">
    <source>
        <dbReference type="ARBA" id="ARBA00022777"/>
    </source>
</evidence>
<keyword evidence="4 9" id="KW-0418">Kinase</keyword>
<reference evidence="11" key="1">
    <citation type="submission" date="2020-08" db="EMBL/GenBank/DDBJ databases">
        <title>Genome public.</title>
        <authorList>
            <person name="Liu C."/>
            <person name="Sun Q."/>
        </authorList>
    </citation>
    <scope>NUCLEOTIDE SEQUENCE</scope>
    <source>
        <strain evidence="11">NSJ-44</strain>
    </source>
</reference>
<evidence type="ECO:0000256" key="8">
    <source>
        <dbReference type="ARBA" id="ARBA00023277"/>
    </source>
</evidence>
<dbReference type="PRINTS" id="PR00990">
    <property type="entry name" value="RIBOKINASE"/>
</dbReference>
<comment type="pathway">
    <text evidence="9">Carbohydrate metabolism; D-ribose degradation; D-ribose 5-phosphate from beta-D-ribopyranose: step 2/2.</text>
</comment>
<dbReference type="Proteomes" id="UP000654279">
    <property type="component" value="Unassembled WGS sequence"/>
</dbReference>
<feature type="binding site" evidence="9">
    <location>
        <position position="285"/>
    </location>
    <ligand>
        <name>K(+)</name>
        <dbReference type="ChEBI" id="CHEBI:29103"/>
    </ligand>
</feature>
<feature type="binding site" evidence="9">
    <location>
        <begin position="40"/>
        <end position="44"/>
    </location>
    <ligand>
        <name>substrate</name>
    </ligand>
</feature>
<sequence>MAKKLLVVGSINQDLVLCMPRMLKPGESLICSQYFYSMGGKGANAAVAAARLGGAVDFCGQVGEDETGQTLRQTLKDEGVGTTHMAPVKGCATGLAVIFLEDDGSNRIAVYPQANTAPRPEGWLRALPEDYDAVMMQLEIPQDVILETAAWAGEKGIPVVLDAGPAQAFPLEQMRGMAILSPNETETQALTGILPDAGQAGLAAAQKLMERGGAKYVVIKLGAQGCLVYDGATATHIPPYPVKAVDTTACGDAFTGALTLNFLETGDILAAARYANAVGALTATGKGAMPSLPTAEAVSAFLKKVEE</sequence>
<evidence type="ECO:0000256" key="9">
    <source>
        <dbReference type="HAMAP-Rule" id="MF_01987"/>
    </source>
</evidence>
<feature type="active site" description="Proton acceptor" evidence="9">
    <location>
        <position position="252"/>
    </location>
</feature>
<comment type="caution">
    <text evidence="9">Lacks conserved residue(s) required for the propagation of feature annotation.</text>
</comment>
<dbReference type="PANTHER" id="PTHR10584">
    <property type="entry name" value="SUGAR KINASE"/>
    <property type="match status" value="1"/>
</dbReference>
<dbReference type="GO" id="GO:0004747">
    <property type="term" value="F:ribokinase activity"/>
    <property type="evidence" value="ECO:0007669"/>
    <property type="project" value="UniProtKB-UniRule"/>
</dbReference>
<feature type="binding site" evidence="9">
    <location>
        <position position="246"/>
    </location>
    <ligand>
        <name>K(+)</name>
        <dbReference type="ChEBI" id="CHEBI:29103"/>
    </ligand>
</feature>
<dbReference type="InterPro" id="IPR002139">
    <property type="entry name" value="Ribo/fructo_kinase"/>
</dbReference>
<keyword evidence="2 9" id="KW-0479">Metal-binding</keyword>
<evidence type="ECO:0000256" key="3">
    <source>
        <dbReference type="ARBA" id="ARBA00022741"/>
    </source>
</evidence>
<dbReference type="RefSeq" id="WP_249285000.1">
    <property type="nucleotide sequence ID" value="NZ_JACRSO010000002.1"/>
</dbReference>
<dbReference type="GO" id="GO:0019303">
    <property type="term" value="P:D-ribose catabolic process"/>
    <property type="evidence" value="ECO:0007669"/>
    <property type="project" value="UniProtKB-UniRule"/>
</dbReference>
<feature type="binding site" evidence="9">
    <location>
        <position position="183"/>
    </location>
    <ligand>
        <name>ATP</name>
        <dbReference type="ChEBI" id="CHEBI:30616"/>
    </ligand>
</feature>
<comment type="caution">
    <text evidence="11">The sequence shown here is derived from an EMBL/GenBank/DDBJ whole genome shotgun (WGS) entry which is preliminary data.</text>
</comment>
<evidence type="ECO:0000256" key="1">
    <source>
        <dbReference type="ARBA" id="ARBA00022679"/>
    </source>
</evidence>
<evidence type="ECO:0000256" key="5">
    <source>
        <dbReference type="ARBA" id="ARBA00022840"/>
    </source>
</evidence>
<feature type="binding site" evidence="9">
    <location>
        <position position="276"/>
    </location>
    <ligand>
        <name>ATP</name>
        <dbReference type="ChEBI" id="CHEBI:30616"/>
    </ligand>
</feature>
<keyword evidence="9" id="KW-0963">Cytoplasm</keyword>
<comment type="function">
    <text evidence="9">Catalyzes the phosphorylation of ribose at O-5 in a reaction requiring ATP and magnesium. The resulting D-ribose-5-phosphate can then be used either for sythesis of nucleotides, histidine, and tryptophan, or as a component of the pentose phosphate pathway.</text>
</comment>
<gene>
    <name evidence="9" type="primary">rbsK</name>
    <name evidence="11" type="ORF">H8699_06710</name>
</gene>
<feature type="binding site" evidence="9">
    <location>
        <begin position="220"/>
        <end position="225"/>
    </location>
    <ligand>
        <name>ATP</name>
        <dbReference type="ChEBI" id="CHEBI:30616"/>
    </ligand>
</feature>
<keyword evidence="6 9" id="KW-0460">Magnesium</keyword>
<dbReference type="GO" id="GO:0005737">
    <property type="term" value="C:cytoplasm"/>
    <property type="evidence" value="ECO:0007669"/>
    <property type="project" value="UniProtKB-SubCell"/>
</dbReference>
<feature type="binding site" evidence="9">
    <location>
        <position position="282"/>
    </location>
    <ligand>
        <name>K(+)</name>
        <dbReference type="ChEBI" id="CHEBI:29103"/>
    </ligand>
</feature>
<keyword evidence="5 9" id="KW-0067">ATP-binding</keyword>
<comment type="cofactor">
    <cofactor evidence="9">
        <name>Mg(2+)</name>
        <dbReference type="ChEBI" id="CHEBI:18420"/>
    </cofactor>
    <text evidence="9">Requires a divalent cation, most likely magnesium in vivo, as an electrophilic catalyst to aid phosphoryl group transfer. It is the chelate of the metal and the nucleotide that is the actual substrate.</text>
</comment>
<feature type="binding site" evidence="9">
    <location>
        <begin position="12"/>
        <end position="14"/>
    </location>
    <ligand>
        <name>substrate</name>
    </ligand>
</feature>
<evidence type="ECO:0000313" key="12">
    <source>
        <dbReference type="Proteomes" id="UP000654279"/>
    </source>
</evidence>
<feature type="binding site" evidence="9">
    <location>
        <position position="287"/>
    </location>
    <ligand>
        <name>K(+)</name>
        <dbReference type="ChEBI" id="CHEBI:29103"/>
    </ligand>
</feature>
<keyword evidence="8 9" id="KW-0119">Carbohydrate metabolism</keyword>
<proteinExistence type="inferred from homology"/>
<dbReference type="GO" id="GO:0046872">
    <property type="term" value="F:metal ion binding"/>
    <property type="evidence" value="ECO:0007669"/>
    <property type="project" value="UniProtKB-KW"/>
</dbReference>
<feature type="binding site" evidence="9">
    <location>
        <begin position="251"/>
        <end position="252"/>
    </location>
    <ligand>
        <name>ATP</name>
        <dbReference type="ChEBI" id="CHEBI:30616"/>
    </ligand>
</feature>
<keyword evidence="7 9" id="KW-0630">Potassium</keyword>
<accession>A0A926HM34</accession>
<comment type="catalytic activity">
    <reaction evidence="9">
        <text>D-ribose + ATP = D-ribose 5-phosphate + ADP + H(+)</text>
        <dbReference type="Rhea" id="RHEA:13697"/>
        <dbReference type="ChEBI" id="CHEBI:15378"/>
        <dbReference type="ChEBI" id="CHEBI:30616"/>
        <dbReference type="ChEBI" id="CHEBI:47013"/>
        <dbReference type="ChEBI" id="CHEBI:78346"/>
        <dbReference type="ChEBI" id="CHEBI:456216"/>
        <dbReference type="EC" id="2.7.1.15"/>
    </reaction>
</comment>
<feature type="binding site" evidence="9">
    <location>
        <position position="248"/>
    </location>
    <ligand>
        <name>K(+)</name>
        <dbReference type="ChEBI" id="CHEBI:29103"/>
    </ligand>
</feature>
<evidence type="ECO:0000313" key="11">
    <source>
        <dbReference type="EMBL" id="MBC8529114.1"/>
    </source>
</evidence>
<dbReference type="SUPFAM" id="SSF53613">
    <property type="entry name" value="Ribokinase-like"/>
    <property type="match status" value="1"/>
</dbReference>
<dbReference type="InterPro" id="IPR011611">
    <property type="entry name" value="PfkB_dom"/>
</dbReference>
<keyword evidence="1 9" id="KW-0808">Transferase</keyword>
<dbReference type="Pfam" id="PF00294">
    <property type="entry name" value="PfkB"/>
    <property type="match status" value="1"/>
</dbReference>
<dbReference type="AlphaFoldDB" id="A0A926HM34"/>